<keyword evidence="11 22" id="KW-0418">Kinase</keyword>
<dbReference type="Proteomes" id="UP000034883">
    <property type="component" value="Chromosome"/>
</dbReference>
<dbReference type="GO" id="GO:0000155">
    <property type="term" value="F:phosphorelay sensor kinase activity"/>
    <property type="evidence" value="ECO:0007669"/>
    <property type="project" value="InterPro"/>
</dbReference>
<dbReference type="STRING" id="927083.DB32_002330"/>
<dbReference type="InterPro" id="IPR036097">
    <property type="entry name" value="HisK_dim/P_sf"/>
</dbReference>
<sequence>MMMVAAIVWWPIDLLLFDDRQVLRAFALWRTGTILVTGLGIAVLRALPRGSRAVHGVIITAMCLDAAIVGYSGSISGTLGERYYEVSTILPLSSIALLVAWPLRVLTTAVVTTAYVAPLLVSGVVPWEPSLIAGQVSLVVFTSIVSVVFGETHHRLARQSHAQQLALDQRSRELEEIDRLKNDFFANVSHELRTPLTLILGMLRELREDDDEGTRARVDTAERNAARLLVMIDELLELARFTSGRAEPRKRTVDVASLVREVSANFRASDRSGVTLAGCDAPILAQVDARQLRTALHNLLSNAHKFTDPATRRIEVAVRRAGAHVEIAVTDNGIGIPSSARDRLFERFFQVDAGRGRSRGGAGIGLALVHDIATAHGGDVRLESELGRGSVFTLSLPIGAPSTGDDERATLDHDELAALHRLATAAPVPPPRAEISEIGETIVVAEDDPELRAYLVRLLGGRYRVIETSNGREALDAVAHVAPALIVTDAMMPGTSGFDLARALRGRPETARIPVLFLTARTGGAARVEAYEAGADDFLNKPFEPGELLARVRNLLELRAFERELAETNERLEHKVRERTVELRELARHLERSREDERRRIARDLHDETGQLLTAMRMELDLARSGEGSLASSLERMNDVLDQAFDATRALVGELRPRILDDLGLGPAIEWYVPRFATRSGLRCELVVEPRELVASPEISTAAFRIVQESLTNVARHAAAKSVRVRLAKQRDVLALEIADDGRGFDPSAARAGYGLLGMRERVLAHDGSLDVDSAPGRGTRVRVTLPIGTSRRPVREPEDTLALGAPPRAGDGLR</sequence>
<dbReference type="Pfam" id="PF07730">
    <property type="entry name" value="HisKA_3"/>
    <property type="match status" value="1"/>
</dbReference>
<dbReference type="InterPro" id="IPR003594">
    <property type="entry name" value="HATPase_dom"/>
</dbReference>
<feature type="coiled-coil region" evidence="17">
    <location>
        <begin position="558"/>
        <end position="589"/>
    </location>
</feature>
<keyword evidence="6" id="KW-0004">4Fe-4S</keyword>
<dbReference type="GO" id="GO:0051539">
    <property type="term" value="F:4 iron, 4 sulfur cluster binding"/>
    <property type="evidence" value="ECO:0007669"/>
    <property type="project" value="UniProtKB-KW"/>
</dbReference>
<feature type="domain" description="Response regulatory" evidence="21">
    <location>
        <begin position="441"/>
        <end position="556"/>
    </location>
</feature>
<feature type="transmembrane region" description="Helical" evidence="19">
    <location>
        <begin position="27"/>
        <end position="47"/>
    </location>
</feature>
<feature type="region of interest" description="Disordered" evidence="18">
    <location>
        <begin position="791"/>
        <end position="815"/>
    </location>
</feature>
<keyword evidence="19" id="KW-1133">Transmembrane helix</keyword>
<dbReference type="InterPro" id="IPR011712">
    <property type="entry name" value="Sig_transdc_His_kin_sub3_dim/P"/>
</dbReference>
<dbReference type="GO" id="GO:0046872">
    <property type="term" value="F:metal ion binding"/>
    <property type="evidence" value="ECO:0007669"/>
    <property type="project" value="UniProtKB-KW"/>
</dbReference>
<dbReference type="EMBL" id="CP011125">
    <property type="protein sequence ID" value="AKF05181.1"/>
    <property type="molecule type" value="Genomic_DNA"/>
</dbReference>
<evidence type="ECO:0000256" key="12">
    <source>
        <dbReference type="ARBA" id="ARBA00023004"/>
    </source>
</evidence>
<dbReference type="SMART" id="SM00388">
    <property type="entry name" value="HisKA"/>
    <property type="match status" value="2"/>
</dbReference>
<keyword evidence="19" id="KW-0472">Membrane</keyword>
<dbReference type="EC" id="2.7.13.3" evidence="4"/>
<keyword evidence="10" id="KW-0479">Metal-binding</keyword>
<evidence type="ECO:0000256" key="8">
    <source>
        <dbReference type="ARBA" id="ARBA00022553"/>
    </source>
</evidence>
<dbReference type="Gene3D" id="1.20.5.1930">
    <property type="match status" value="1"/>
</dbReference>
<accession>A0A0F6W1L4</accession>
<dbReference type="Gene3D" id="3.30.565.10">
    <property type="entry name" value="Histidine kinase-like ATPase, C-terminal domain"/>
    <property type="match status" value="2"/>
</dbReference>
<dbReference type="PROSITE" id="PS50110">
    <property type="entry name" value="RESPONSE_REGULATORY"/>
    <property type="match status" value="1"/>
</dbReference>
<keyword evidence="17" id="KW-0175">Coiled coil</keyword>
<evidence type="ECO:0000256" key="2">
    <source>
        <dbReference type="ARBA" id="ARBA00001966"/>
    </source>
</evidence>
<dbReference type="InterPro" id="IPR004358">
    <property type="entry name" value="Sig_transdc_His_kin-like_C"/>
</dbReference>
<dbReference type="PANTHER" id="PTHR43547">
    <property type="entry name" value="TWO-COMPONENT HISTIDINE KINASE"/>
    <property type="match status" value="1"/>
</dbReference>
<feature type="modified residue" description="4-aspartylphosphate" evidence="16">
    <location>
        <position position="489"/>
    </location>
</feature>
<keyword evidence="7" id="KW-0963">Cytoplasm</keyword>
<keyword evidence="8 16" id="KW-0597">Phosphoprotein</keyword>
<feature type="domain" description="Histidine kinase" evidence="20">
    <location>
        <begin position="187"/>
        <end position="400"/>
    </location>
</feature>
<evidence type="ECO:0000259" key="20">
    <source>
        <dbReference type="PROSITE" id="PS50109"/>
    </source>
</evidence>
<dbReference type="PROSITE" id="PS50109">
    <property type="entry name" value="HIS_KIN"/>
    <property type="match status" value="2"/>
</dbReference>
<keyword evidence="13" id="KW-0411">Iron-sulfur</keyword>
<comment type="function">
    <text evidence="14">Member of the two-component regulatory system NreB/NreC involved in the control of dissimilatory nitrate/nitrite reduction in response to oxygen. NreB functions as a direct oxygen sensor histidine kinase which is autophosphorylated, in the absence of oxygen, probably at the conserved histidine residue, and transfers its phosphate group probably to a conserved aspartate residue of NreC. NreB/NreC activates the expression of the nitrate (narGHJI) and nitrite (nir) reductase operons, as well as the putative nitrate transporter gene narT.</text>
</comment>
<evidence type="ECO:0000259" key="21">
    <source>
        <dbReference type="PROSITE" id="PS50110"/>
    </source>
</evidence>
<dbReference type="SUPFAM" id="SSF55874">
    <property type="entry name" value="ATPase domain of HSP90 chaperone/DNA topoisomerase II/histidine kinase"/>
    <property type="match status" value="2"/>
</dbReference>
<feature type="transmembrane region" description="Helical" evidence="19">
    <location>
        <begin position="54"/>
        <end position="71"/>
    </location>
</feature>
<dbReference type="PANTHER" id="PTHR43547:SF2">
    <property type="entry name" value="HYBRID SIGNAL TRANSDUCTION HISTIDINE KINASE C"/>
    <property type="match status" value="1"/>
</dbReference>
<evidence type="ECO:0000256" key="9">
    <source>
        <dbReference type="ARBA" id="ARBA00022679"/>
    </source>
</evidence>
<evidence type="ECO:0000256" key="1">
    <source>
        <dbReference type="ARBA" id="ARBA00000085"/>
    </source>
</evidence>
<evidence type="ECO:0000256" key="18">
    <source>
        <dbReference type="SAM" id="MobiDB-lite"/>
    </source>
</evidence>
<dbReference type="GO" id="GO:0016020">
    <property type="term" value="C:membrane"/>
    <property type="evidence" value="ECO:0007669"/>
    <property type="project" value="InterPro"/>
</dbReference>
<evidence type="ECO:0000256" key="7">
    <source>
        <dbReference type="ARBA" id="ARBA00022490"/>
    </source>
</evidence>
<dbReference type="Gene3D" id="1.10.287.130">
    <property type="match status" value="1"/>
</dbReference>
<dbReference type="InterPro" id="IPR001789">
    <property type="entry name" value="Sig_transdc_resp-reg_receiver"/>
</dbReference>
<evidence type="ECO:0000256" key="10">
    <source>
        <dbReference type="ARBA" id="ARBA00022723"/>
    </source>
</evidence>
<dbReference type="CDD" id="cd00075">
    <property type="entry name" value="HATPase"/>
    <property type="match status" value="1"/>
</dbReference>
<keyword evidence="9" id="KW-0808">Transferase</keyword>
<name>A0A0F6W1L4_9BACT</name>
<evidence type="ECO:0000256" key="16">
    <source>
        <dbReference type="PROSITE-ProRule" id="PRU00169"/>
    </source>
</evidence>
<protein>
    <recommendedName>
        <fullName evidence="5">Oxygen sensor histidine kinase NreB</fullName>
        <ecNumber evidence="4">2.7.13.3</ecNumber>
    </recommendedName>
    <alternativeName>
        <fullName evidence="15">Nitrogen regulation protein B</fullName>
    </alternativeName>
</protein>
<dbReference type="CDD" id="cd00082">
    <property type="entry name" value="HisKA"/>
    <property type="match status" value="1"/>
</dbReference>
<evidence type="ECO:0000256" key="4">
    <source>
        <dbReference type="ARBA" id="ARBA00012438"/>
    </source>
</evidence>
<dbReference type="AlphaFoldDB" id="A0A0F6W1L4"/>
<dbReference type="SUPFAM" id="SSF47384">
    <property type="entry name" value="Homodimeric domain of signal transducing histidine kinase"/>
    <property type="match status" value="1"/>
</dbReference>
<evidence type="ECO:0000256" key="11">
    <source>
        <dbReference type="ARBA" id="ARBA00022777"/>
    </source>
</evidence>
<dbReference type="KEGG" id="samy:DB32_002330"/>
<dbReference type="SUPFAM" id="SSF52172">
    <property type="entry name" value="CheY-like"/>
    <property type="match status" value="1"/>
</dbReference>
<dbReference type="InterPro" id="IPR036890">
    <property type="entry name" value="HATPase_C_sf"/>
</dbReference>
<dbReference type="InterPro" id="IPR005467">
    <property type="entry name" value="His_kinase_dom"/>
</dbReference>
<dbReference type="GO" id="GO:0005737">
    <property type="term" value="C:cytoplasm"/>
    <property type="evidence" value="ECO:0007669"/>
    <property type="project" value="UniProtKB-SubCell"/>
</dbReference>
<evidence type="ECO:0000256" key="13">
    <source>
        <dbReference type="ARBA" id="ARBA00023014"/>
    </source>
</evidence>
<proteinExistence type="predicted"/>
<keyword evidence="23" id="KW-1185">Reference proteome</keyword>
<dbReference type="FunFam" id="3.30.565.10:FF:000006">
    <property type="entry name" value="Sensor histidine kinase WalK"/>
    <property type="match status" value="1"/>
</dbReference>
<evidence type="ECO:0000256" key="14">
    <source>
        <dbReference type="ARBA" id="ARBA00024827"/>
    </source>
</evidence>
<dbReference type="Pfam" id="PF02518">
    <property type="entry name" value="HATPase_c"/>
    <property type="match status" value="2"/>
</dbReference>
<evidence type="ECO:0000256" key="17">
    <source>
        <dbReference type="SAM" id="Coils"/>
    </source>
</evidence>
<evidence type="ECO:0000256" key="3">
    <source>
        <dbReference type="ARBA" id="ARBA00004496"/>
    </source>
</evidence>
<dbReference type="Pfam" id="PF00072">
    <property type="entry name" value="Response_reg"/>
    <property type="match status" value="1"/>
</dbReference>
<dbReference type="Gene3D" id="3.40.50.2300">
    <property type="match status" value="1"/>
</dbReference>
<dbReference type="InterPro" id="IPR003661">
    <property type="entry name" value="HisK_dim/P_dom"/>
</dbReference>
<evidence type="ECO:0000256" key="15">
    <source>
        <dbReference type="ARBA" id="ARBA00030800"/>
    </source>
</evidence>
<evidence type="ECO:0000313" key="22">
    <source>
        <dbReference type="EMBL" id="AKF05181.1"/>
    </source>
</evidence>
<gene>
    <name evidence="22" type="ORF">DB32_002330</name>
</gene>
<reference evidence="22 23" key="1">
    <citation type="submission" date="2015-03" db="EMBL/GenBank/DDBJ databases">
        <title>Genome assembly of Sandaracinus amylolyticus DSM 53668.</title>
        <authorList>
            <person name="Sharma G."/>
            <person name="Subramanian S."/>
        </authorList>
    </citation>
    <scope>NUCLEOTIDE SEQUENCE [LARGE SCALE GENOMIC DNA]</scope>
    <source>
        <strain evidence="22 23">DSM 53668</strain>
    </source>
</reference>
<organism evidence="22 23">
    <name type="scientific">Sandaracinus amylolyticus</name>
    <dbReference type="NCBI Taxonomy" id="927083"/>
    <lineage>
        <taxon>Bacteria</taxon>
        <taxon>Pseudomonadati</taxon>
        <taxon>Myxococcota</taxon>
        <taxon>Polyangia</taxon>
        <taxon>Polyangiales</taxon>
        <taxon>Sandaracinaceae</taxon>
        <taxon>Sandaracinus</taxon>
    </lineage>
</organism>
<keyword evidence="12" id="KW-0408">Iron</keyword>
<dbReference type="GO" id="GO:0046983">
    <property type="term" value="F:protein dimerization activity"/>
    <property type="evidence" value="ECO:0007669"/>
    <property type="project" value="InterPro"/>
</dbReference>
<dbReference type="Pfam" id="PF00512">
    <property type="entry name" value="HisKA"/>
    <property type="match status" value="1"/>
</dbReference>
<evidence type="ECO:0000313" key="23">
    <source>
        <dbReference type="Proteomes" id="UP000034883"/>
    </source>
</evidence>
<dbReference type="PRINTS" id="PR00344">
    <property type="entry name" value="BCTRLSENSOR"/>
</dbReference>
<evidence type="ECO:0000256" key="5">
    <source>
        <dbReference type="ARBA" id="ARBA00017322"/>
    </source>
</evidence>
<evidence type="ECO:0000256" key="19">
    <source>
        <dbReference type="SAM" id="Phobius"/>
    </source>
</evidence>
<feature type="domain" description="Histidine kinase" evidence="20">
    <location>
        <begin position="571"/>
        <end position="790"/>
    </location>
</feature>
<evidence type="ECO:0000256" key="6">
    <source>
        <dbReference type="ARBA" id="ARBA00022485"/>
    </source>
</evidence>
<comment type="subcellular location">
    <subcellularLocation>
        <location evidence="3">Cytoplasm</location>
    </subcellularLocation>
</comment>
<dbReference type="InterPro" id="IPR011006">
    <property type="entry name" value="CheY-like_superfamily"/>
</dbReference>
<dbReference type="SMART" id="SM00448">
    <property type="entry name" value="REC"/>
    <property type="match status" value="1"/>
</dbReference>
<dbReference type="SMART" id="SM00387">
    <property type="entry name" value="HATPase_c"/>
    <property type="match status" value="2"/>
</dbReference>
<comment type="cofactor">
    <cofactor evidence="2">
        <name>[4Fe-4S] cluster</name>
        <dbReference type="ChEBI" id="CHEBI:49883"/>
    </cofactor>
</comment>
<comment type="catalytic activity">
    <reaction evidence="1">
        <text>ATP + protein L-histidine = ADP + protein N-phospho-L-histidine.</text>
        <dbReference type="EC" id="2.7.13.3"/>
    </reaction>
</comment>
<keyword evidence="19" id="KW-0812">Transmembrane</keyword>
<dbReference type="CDD" id="cd16917">
    <property type="entry name" value="HATPase_UhpB-NarQ-NarX-like"/>
    <property type="match status" value="1"/>
</dbReference>